<dbReference type="Proteomes" id="UP000800040">
    <property type="component" value="Unassembled WGS sequence"/>
</dbReference>
<dbReference type="EMBL" id="ML975261">
    <property type="protein sequence ID" value="KAF1837459.1"/>
    <property type="molecule type" value="Genomic_DNA"/>
</dbReference>
<sequence length="114" mass="12491">MLMQKILVSPSSESPPFLRLCPLLYVINPAQSQLFHSSPRYSYRCHQPPHSVFFPSPPTPAWPATPRASLSSTNYEPSASPSRPRLLSAMPARGRRVTVLGNRSCGSWRGASAG</sequence>
<evidence type="ECO:0000313" key="3">
    <source>
        <dbReference type="Proteomes" id="UP000800040"/>
    </source>
</evidence>
<protein>
    <submittedName>
        <fullName evidence="2">Uncharacterized protein</fullName>
    </submittedName>
</protein>
<gene>
    <name evidence="2" type="ORF">BDW02DRAFT_128280</name>
</gene>
<reference evidence="2" key="1">
    <citation type="submission" date="2020-01" db="EMBL/GenBank/DDBJ databases">
        <authorList>
            <consortium name="DOE Joint Genome Institute"/>
            <person name="Haridas S."/>
            <person name="Albert R."/>
            <person name="Binder M."/>
            <person name="Bloem J."/>
            <person name="Labutti K."/>
            <person name="Salamov A."/>
            <person name="Andreopoulos B."/>
            <person name="Baker S.E."/>
            <person name="Barry K."/>
            <person name="Bills G."/>
            <person name="Bluhm B.H."/>
            <person name="Cannon C."/>
            <person name="Castanera R."/>
            <person name="Culley D.E."/>
            <person name="Daum C."/>
            <person name="Ezra D."/>
            <person name="Gonzalez J.B."/>
            <person name="Henrissat B."/>
            <person name="Kuo A."/>
            <person name="Liang C."/>
            <person name="Lipzen A."/>
            <person name="Lutzoni F."/>
            <person name="Magnuson J."/>
            <person name="Mondo S."/>
            <person name="Nolan M."/>
            <person name="Ohm R."/>
            <person name="Pangilinan J."/>
            <person name="Park H.-J."/>
            <person name="Ramirez L."/>
            <person name="Alfaro M."/>
            <person name="Sun H."/>
            <person name="Tritt A."/>
            <person name="Yoshinaga Y."/>
            <person name="Zwiers L.-H."/>
            <person name="Turgeon B.G."/>
            <person name="Goodwin S.B."/>
            <person name="Spatafora J.W."/>
            <person name="Crous P.W."/>
            <person name="Grigoriev I.V."/>
        </authorList>
    </citation>
    <scope>NUCLEOTIDE SEQUENCE</scope>
    <source>
        <strain evidence="2">P77</strain>
    </source>
</reference>
<dbReference type="AlphaFoldDB" id="A0A6A5KP31"/>
<name>A0A6A5KP31_9PLEO</name>
<keyword evidence="3" id="KW-1185">Reference proteome</keyword>
<evidence type="ECO:0000313" key="2">
    <source>
        <dbReference type="EMBL" id="KAF1837459.1"/>
    </source>
</evidence>
<feature type="compositionally biased region" description="Low complexity" evidence="1">
    <location>
        <begin position="77"/>
        <end position="89"/>
    </location>
</feature>
<feature type="region of interest" description="Disordered" evidence="1">
    <location>
        <begin position="64"/>
        <end position="93"/>
    </location>
</feature>
<proteinExistence type="predicted"/>
<accession>A0A6A5KP31</accession>
<organism evidence="2 3">
    <name type="scientific">Decorospora gaudefroyi</name>
    <dbReference type="NCBI Taxonomy" id="184978"/>
    <lineage>
        <taxon>Eukaryota</taxon>
        <taxon>Fungi</taxon>
        <taxon>Dikarya</taxon>
        <taxon>Ascomycota</taxon>
        <taxon>Pezizomycotina</taxon>
        <taxon>Dothideomycetes</taxon>
        <taxon>Pleosporomycetidae</taxon>
        <taxon>Pleosporales</taxon>
        <taxon>Pleosporineae</taxon>
        <taxon>Pleosporaceae</taxon>
        <taxon>Decorospora</taxon>
    </lineage>
</organism>
<evidence type="ECO:0000256" key="1">
    <source>
        <dbReference type="SAM" id="MobiDB-lite"/>
    </source>
</evidence>